<evidence type="ECO:0000256" key="1">
    <source>
        <dbReference type="SAM" id="MobiDB-lite"/>
    </source>
</evidence>
<name>A0AA41U5P3_9ACTN</name>
<dbReference type="PANTHER" id="PTHR36221:SF1">
    <property type="entry name" value="DUF742 DOMAIN-CONTAINING PROTEIN"/>
    <property type="match status" value="1"/>
</dbReference>
<dbReference type="EMBL" id="JAKFHA010000030">
    <property type="protein sequence ID" value="MCF2532142.1"/>
    <property type="molecule type" value="Genomic_DNA"/>
</dbReference>
<proteinExistence type="predicted"/>
<dbReference type="Pfam" id="PF05331">
    <property type="entry name" value="DUF742"/>
    <property type="match status" value="1"/>
</dbReference>
<dbReference type="InterPro" id="IPR007995">
    <property type="entry name" value="DUF742"/>
</dbReference>
<dbReference type="PANTHER" id="PTHR36221">
    <property type="entry name" value="DUF742 DOMAIN-CONTAINING PROTEIN"/>
    <property type="match status" value="1"/>
</dbReference>
<accession>A0AA41U5P3</accession>
<keyword evidence="3" id="KW-1185">Reference proteome</keyword>
<evidence type="ECO:0000313" key="2">
    <source>
        <dbReference type="EMBL" id="MCF2532142.1"/>
    </source>
</evidence>
<reference evidence="2" key="1">
    <citation type="submission" date="2022-01" db="EMBL/GenBank/DDBJ databases">
        <title>Genome-Based Taxonomic Classification of the Phylum Actinobacteria.</title>
        <authorList>
            <person name="Gao Y."/>
        </authorList>
    </citation>
    <scope>NUCLEOTIDE SEQUENCE</scope>
    <source>
        <strain evidence="2">KLBMP 8922</strain>
    </source>
</reference>
<dbReference type="AlphaFoldDB" id="A0AA41U5P3"/>
<comment type="caution">
    <text evidence="2">The sequence shown here is derived from an EMBL/GenBank/DDBJ whole genome shotgun (WGS) entry which is preliminary data.</text>
</comment>
<feature type="region of interest" description="Disordered" evidence="1">
    <location>
        <begin position="16"/>
        <end position="37"/>
    </location>
</feature>
<evidence type="ECO:0000313" key="3">
    <source>
        <dbReference type="Proteomes" id="UP001165378"/>
    </source>
</evidence>
<protein>
    <submittedName>
        <fullName evidence="2">DUF742 domain-containing protein</fullName>
    </submittedName>
</protein>
<gene>
    <name evidence="2" type="ORF">LZ495_33680</name>
</gene>
<dbReference type="RefSeq" id="WP_235056862.1">
    <property type="nucleotide sequence ID" value="NZ_JAKFHA010000030.1"/>
</dbReference>
<organism evidence="2 3">
    <name type="scientific">Yinghuangia soli</name>
    <dbReference type="NCBI Taxonomy" id="2908204"/>
    <lineage>
        <taxon>Bacteria</taxon>
        <taxon>Bacillati</taxon>
        <taxon>Actinomycetota</taxon>
        <taxon>Actinomycetes</taxon>
        <taxon>Kitasatosporales</taxon>
        <taxon>Streptomycetaceae</taxon>
        <taxon>Yinghuangia</taxon>
    </lineage>
</organism>
<sequence>MSNSDAGWFVPRRPFEADTGGYTYGYTESYPEPSPDPEVYGQGPYDAPGADSELADADAYIRPFIITGGRTSPLADGLRLETLIRALPAALSAPLAFEARRVVELCQQPCSVAEIAAAMRVPVGVARVVIGDLLAGNLVFCHETPRAESMPVHTIERIRDLVRAL</sequence>
<dbReference type="Proteomes" id="UP001165378">
    <property type="component" value="Unassembled WGS sequence"/>
</dbReference>